<reference evidence="3 4" key="1">
    <citation type="submission" date="2017-11" db="EMBL/GenBank/DDBJ databases">
        <title>De-novo sequencing of pomegranate (Punica granatum L.) genome.</title>
        <authorList>
            <person name="Akparov Z."/>
            <person name="Amiraslanov A."/>
            <person name="Hajiyeva S."/>
            <person name="Abbasov M."/>
            <person name="Kaur K."/>
            <person name="Hamwieh A."/>
            <person name="Solovyev V."/>
            <person name="Salamov A."/>
            <person name="Braich B."/>
            <person name="Kosarev P."/>
            <person name="Mahmoud A."/>
            <person name="Hajiyev E."/>
            <person name="Babayeva S."/>
            <person name="Izzatullayeva V."/>
            <person name="Mammadov A."/>
            <person name="Mammadov A."/>
            <person name="Sharifova S."/>
            <person name="Ojaghi J."/>
            <person name="Eynullazada K."/>
            <person name="Bayramov B."/>
            <person name="Abdulazimova A."/>
            <person name="Shahmuradov I."/>
        </authorList>
    </citation>
    <scope>NUCLEOTIDE SEQUENCE [LARGE SCALE GENOMIC DNA]</scope>
    <source>
        <strain evidence="4">cv. AG2017</strain>
        <tissue evidence="3">Leaf</tissue>
    </source>
</reference>
<gene>
    <name evidence="3" type="ORF">CRG98_024797</name>
</gene>
<evidence type="ECO:0000259" key="2">
    <source>
        <dbReference type="Pfam" id="PF06424"/>
    </source>
</evidence>
<comment type="caution">
    <text evidence="3">The sequence shown here is derived from an EMBL/GenBank/DDBJ whole genome shotgun (WGS) entry which is preliminary data.</text>
</comment>
<dbReference type="EMBL" id="PGOL01001765">
    <property type="protein sequence ID" value="PKI54783.1"/>
    <property type="molecule type" value="Genomic_DNA"/>
</dbReference>
<dbReference type="AlphaFoldDB" id="A0A2I0JFP9"/>
<organism evidence="3 4">
    <name type="scientific">Punica granatum</name>
    <name type="common">Pomegranate</name>
    <dbReference type="NCBI Taxonomy" id="22663"/>
    <lineage>
        <taxon>Eukaryota</taxon>
        <taxon>Viridiplantae</taxon>
        <taxon>Streptophyta</taxon>
        <taxon>Embryophyta</taxon>
        <taxon>Tracheophyta</taxon>
        <taxon>Spermatophyta</taxon>
        <taxon>Magnoliopsida</taxon>
        <taxon>eudicotyledons</taxon>
        <taxon>Gunneridae</taxon>
        <taxon>Pentapetalae</taxon>
        <taxon>rosids</taxon>
        <taxon>malvids</taxon>
        <taxon>Myrtales</taxon>
        <taxon>Lythraceae</taxon>
        <taxon>Punica</taxon>
    </lineage>
</organism>
<evidence type="ECO:0000313" key="3">
    <source>
        <dbReference type="EMBL" id="PKI54783.1"/>
    </source>
</evidence>
<dbReference type="STRING" id="22663.A0A2I0JFP9"/>
<dbReference type="Proteomes" id="UP000233551">
    <property type="component" value="Unassembled WGS sequence"/>
</dbReference>
<sequence>MDRMMEQLTQRMAALIGNQNKENPNPSPNPNPNQEESGEESEGGNYFANIFIEEGPSDDAFFLAGGDGEPKFDEDDYDVDDKEADAVWEAIDKRMDLRRKDMREGRLKQEIEKYRTSNQQLSFLNE</sequence>
<dbReference type="Pfam" id="PF06424">
    <property type="entry name" value="PRP1_N"/>
    <property type="match status" value="1"/>
</dbReference>
<dbReference type="GO" id="GO:0000398">
    <property type="term" value="P:mRNA splicing, via spliceosome"/>
    <property type="evidence" value="ECO:0007669"/>
    <property type="project" value="InterPro"/>
</dbReference>
<evidence type="ECO:0000313" key="4">
    <source>
        <dbReference type="Proteomes" id="UP000233551"/>
    </source>
</evidence>
<feature type="domain" description="PRP1 splicing factor N-terminal" evidence="2">
    <location>
        <begin position="67"/>
        <end position="121"/>
    </location>
</feature>
<dbReference type="InterPro" id="IPR010491">
    <property type="entry name" value="PRP1_N"/>
</dbReference>
<proteinExistence type="predicted"/>
<evidence type="ECO:0000256" key="1">
    <source>
        <dbReference type="SAM" id="MobiDB-lite"/>
    </source>
</evidence>
<name>A0A2I0JFP9_PUNGR</name>
<accession>A0A2I0JFP9</accession>
<keyword evidence="4" id="KW-1185">Reference proteome</keyword>
<feature type="region of interest" description="Disordered" evidence="1">
    <location>
        <begin position="1"/>
        <end position="45"/>
    </location>
</feature>
<protein>
    <recommendedName>
        <fullName evidence="2">PRP1 splicing factor N-terminal domain-containing protein</fullName>
    </recommendedName>
</protein>